<evidence type="ECO:0000313" key="2">
    <source>
        <dbReference type="Proteomes" id="UP000186817"/>
    </source>
</evidence>
<dbReference type="OrthoDB" id="10251809at2759"/>
<evidence type="ECO:0000313" key="1">
    <source>
        <dbReference type="EMBL" id="OLP84587.1"/>
    </source>
</evidence>
<gene>
    <name evidence="1" type="ORF">AK812_SmicGene34519</name>
</gene>
<keyword evidence="2" id="KW-1185">Reference proteome</keyword>
<protein>
    <submittedName>
        <fullName evidence="1">Uncharacterized protein</fullName>
    </submittedName>
</protein>
<dbReference type="Proteomes" id="UP000186817">
    <property type="component" value="Unassembled WGS sequence"/>
</dbReference>
<proteinExistence type="predicted"/>
<accession>A0A1Q9CNZ8</accession>
<organism evidence="1 2">
    <name type="scientific">Symbiodinium microadriaticum</name>
    <name type="common">Dinoflagellate</name>
    <name type="synonym">Zooxanthella microadriatica</name>
    <dbReference type="NCBI Taxonomy" id="2951"/>
    <lineage>
        <taxon>Eukaryota</taxon>
        <taxon>Sar</taxon>
        <taxon>Alveolata</taxon>
        <taxon>Dinophyceae</taxon>
        <taxon>Suessiales</taxon>
        <taxon>Symbiodiniaceae</taxon>
        <taxon>Symbiodinium</taxon>
    </lineage>
</organism>
<comment type="caution">
    <text evidence="1">The sequence shown here is derived from an EMBL/GenBank/DDBJ whole genome shotgun (WGS) entry which is preliminary data.</text>
</comment>
<sequence length="71" mass="8349">MVRPRDSYTNKRDLCEFCFETECWRLLSNPAEDTPSARYGQSMVSYQQGSEDLIFKVLWFRAHALNLQTVV</sequence>
<dbReference type="EMBL" id="LSRX01001031">
    <property type="protein sequence ID" value="OLP84587.1"/>
    <property type="molecule type" value="Genomic_DNA"/>
</dbReference>
<name>A0A1Q9CNZ8_SYMMI</name>
<reference evidence="1 2" key="1">
    <citation type="submission" date="2016-02" db="EMBL/GenBank/DDBJ databases">
        <title>Genome analysis of coral dinoflagellate symbionts highlights evolutionary adaptations to a symbiotic lifestyle.</title>
        <authorList>
            <person name="Aranda M."/>
            <person name="Li Y."/>
            <person name="Liew Y.J."/>
            <person name="Baumgarten S."/>
            <person name="Simakov O."/>
            <person name="Wilson M."/>
            <person name="Piel J."/>
            <person name="Ashoor H."/>
            <person name="Bougouffa S."/>
            <person name="Bajic V.B."/>
            <person name="Ryu T."/>
            <person name="Ravasi T."/>
            <person name="Bayer T."/>
            <person name="Micklem G."/>
            <person name="Kim H."/>
            <person name="Bhak J."/>
            <person name="Lajeunesse T.C."/>
            <person name="Voolstra C.R."/>
        </authorList>
    </citation>
    <scope>NUCLEOTIDE SEQUENCE [LARGE SCALE GENOMIC DNA]</scope>
    <source>
        <strain evidence="1 2">CCMP2467</strain>
    </source>
</reference>
<dbReference type="AlphaFoldDB" id="A0A1Q9CNZ8"/>